<feature type="compositionally biased region" description="Acidic residues" evidence="2">
    <location>
        <begin position="10"/>
        <end position="22"/>
    </location>
</feature>
<keyword evidence="5" id="KW-1185">Reference proteome</keyword>
<gene>
    <name evidence="4" type="ORF">E2C01_017132</name>
</gene>
<feature type="region of interest" description="Disordered" evidence="2">
    <location>
        <begin position="763"/>
        <end position="795"/>
    </location>
</feature>
<evidence type="ECO:0000313" key="5">
    <source>
        <dbReference type="Proteomes" id="UP000324222"/>
    </source>
</evidence>
<dbReference type="AlphaFoldDB" id="A0A5B7DRI1"/>
<dbReference type="InterPro" id="IPR011010">
    <property type="entry name" value="DNA_brk_join_enz"/>
</dbReference>
<keyword evidence="1" id="KW-0233">DNA recombination</keyword>
<evidence type="ECO:0000313" key="4">
    <source>
        <dbReference type="EMBL" id="MPC24060.1"/>
    </source>
</evidence>
<dbReference type="Proteomes" id="UP000324222">
    <property type="component" value="Unassembled WGS sequence"/>
</dbReference>
<dbReference type="GO" id="GO:0003677">
    <property type="term" value="F:DNA binding"/>
    <property type="evidence" value="ECO:0007669"/>
    <property type="project" value="InterPro"/>
</dbReference>
<evidence type="ECO:0000256" key="1">
    <source>
        <dbReference type="ARBA" id="ARBA00023172"/>
    </source>
</evidence>
<dbReference type="OrthoDB" id="5989105at2759"/>
<dbReference type="Gene3D" id="1.10.443.10">
    <property type="entry name" value="Intergrase catalytic core"/>
    <property type="match status" value="1"/>
</dbReference>
<evidence type="ECO:0000256" key="2">
    <source>
        <dbReference type="SAM" id="MobiDB-lite"/>
    </source>
</evidence>
<reference evidence="4 5" key="1">
    <citation type="submission" date="2019-05" db="EMBL/GenBank/DDBJ databases">
        <title>Another draft genome of Portunus trituberculatus and its Hox gene families provides insights of decapod evolution.</title>
        <authorList>
            <person name="Jeong J.-H."/>
            <person name="Song I."/>
            <person name="Kim S."/>
            <person name="Choi T."/>
            <person name="Kim D."/>
            <person name="Ryu S."/>
            <person name="Kim W."/>
        </authorList>
    </citation>
    <scope>NUCLEOTIDE SEQUENCE [LARGE SCALE GENOMIC DNA]</scope>
    <source>
        <tissue evidence="4">Muscle</tissue>
    </source>
</reference>
<comment type="caution">
    <text evidence="4">The sequence shown here is derived from an EMBL/GenBank/DDBJ whole genome shotgun (WGS) entry which is preliminary data.</text>
</comment>
<proteinExistence type="predicted"/>
<dbReference type="InterPro" id="IPR013762">
    <property type="entry name" value="Integrase-like_cat_sf"/>
</dbReference>
<dbReference type="PROSITE" id="PS51898">
    <property type="entry name" value="TYR_RECOMBINASE"/>
    <property type="match status" value="1"/>
</dbReference>
<dbReference type="GO" id="GO:0015074">
    <property type="term" value="P:DNA integration"/>
    <property type="evidence" value="ECO:0007669"/>
    <property type="project" value="InterPro"/>
</dbReference>
<name>A0A5B7DRI1_PORTR</name>
<evidence type="ECO:0000259" key="3">
    <source>
        <dbReference type="PROSITE" id="PS51898"/>
    </source>
</evidence>
<feature type="compositionally biased region" description="Acidic residues" evidence="2">
    <location>
        <begin position="320"/>
        <end position="330"/>
    </location>
</feature>
<feature type="region of interest" description="Disordered" evidence="2">
    <location>
        <begin position="310"/>
        <end position="336"/>
    </location>
</feature>
<dbReference type="SUPFAM" id="SSF56349">
    <property type="entry name" value="DNA breaking-rejoining enzymes"/>
    <property type="match status" value="1"/>
</dbReference>
<sequence length="880" mass="100588">MDDCEHSDLFSDDSDKDPDFDIDIYTKKMRGYLSDEEKKALSEQRQRKEQKKEKDLQEPRPYTSHRAEDDIGSKSVQDSERSLEKSDDEAEEDGQEEEEEEEEAGADDDDAESLDYTKLRQICLRVLTNAYQSATGARKQALRKKIEIAKKTQTPAEVELTYKQKIWSMEKELSTLKAEMKQEVASNKLFWKVATKVLPKRRKKVFTRARDVKSEGGRKPIQCPMPYCIAAVKYISRHLSHVHSVKSKSEQMAIMAKGKRIPQPQKGTKRTRKQAKRCSICMKVYKRVDCHLVHTHGLKRGSARFREIYRSSFPTSREGDTEDEPEAPTTEDDRPHCATHNRLKEFIDLYRNHLTNTSVLSASSISITTRIMGDLIKHSFEGENEDKLNGQSLIDTFLSLGDGKSFLRRRGDSLSGSYCCKIIFACRRAVGLLKDRKTPEPWTVERNMADEVDYVLQNLLTRYRKIEKAERATSREQKEVNMLSNSEIKTILTSPDVQNVLRKAADSLERDELRPITTKGFIKLRNALIMSFLVRSLRRAQEFTEFKVKEWKERSTNKKGTVIKIRKHKTMTFGSAEVVLNSIEERALKAYMMYARPLVTTCQADSCPVFLSSVLYGHANECCVGMNISNVTAILRKISLKAGVSSKVVNTRMMRRSIISSAWKRNTDPSFRQELAHLAGHSYETARRYYAVYDTRDQSRKIVTKLEEYREGVTASTSTKEMSEEEGLLGATADEELRLELLAENGQETIGVDEACAEGDTVLAPEPPCGVRNKSSDTSTTISPTTKSTFSTISSSKASDKSDISFMESEDESDELPASEFYKMVSKKQKEFSAKSGVKQFRWKTLRTALLKKHAYFEHHTTEQIRSRFKYIKSQLKIIK</sequence>
<feature type="region of interest" description="Disordered" evidence="2">
    <location>
        <begin position="1"/>
        <end position="112"/>
    </location>
</feature>
<feature type="compositionally biased region" description="Basic and acidic residues" evidence="2">
    <location>
        <begin position="33"/>
        <end position="58"/>
    </location>
</feature>
<feature type="compositionally biased region" description="Acidic residues" evidence="2">
    <location>
        <begin position="86"/>
        <end position="112"/>
    </location>
</feature>
<feature type="compositionally biased region" description="Low complexity" evidence="2">
    <location>
        <begin position="776"/>
        <end position="795"/>
    </location>
</feature>
<accession>A0A5B7DRI1</accession>
<organism evidence="4 5">
    <name type="scientific">Portunus trituberculatus</name>
    <name type="common">Swimming crab</name>
    <name type="synonym">Neptunus trituberculatus</name>
    <dbReference type="NCBI Taxonomy" id="210409"/>
    <lineage>
        <taxon>Eukaryota</taxon>
        <taxon>Metazoa</taxon>
        <taxon>Ecdysozoa</taxon>
        <taxon>Arthropoda</taxon>
        <taxon>Crustacea</taxon>
        <taxon>Multicrustacea</taxon>
        <taxon>Malacostraca</taxon>
        <taxon>Eumalacostraca</taxon>
        <taxon>Eucarida</taxon>
        <taxon>Decapoda</taxon>
        <taxon>Pleocyemata</taxon>
        <taxon>Brachyura</taxon>
        <taxon>Eubrachyura</taxon>
        <taxon>Portunoidea</taxon>
        <taxon>Portunidae</taxon>
        <taxon>Portuninae</taxon>
        <taxon>Portunus</taxon>
    </lineage>
</organism>
<feature type="domain" description="Tyr recombinase" evidence="3">
    <location>
        <begin position="487"/>
        <end position="704"/>
    </location>
</feature>
<dbReference type="EMBL" id="VSRR010001285">
    <property type="protein sequence ID" value="MPC24060.1"/>
    <property type="molecule type" value="Genomic_DNA"/>
</dbReference>
<protein>
    <recommendedName>
        <fullName evidence="3">Tyr recombinase domain-containing protein</fullName>
    </recommendedName>
</protein>
<dbReference type="InterPro" id="IPR002104">
    <property type="entry name" value="Integrase_catalytic"/>
</dbReference>
<feature type="compositionally biased region" description="Basic and acidic residues" evidence="2">
    <location>
        <begin position="65"/>
        <end position="85"/>
    </location>
</feature>
<dbReference type="GO" id="GO:0006310">
    <property type="term" value="P:DNA recombination"/>
    <property type="evidence" value="ECO:0007669"/>
    <property type="project" value="UniProtKB-KW"/>
</dbReference>